<reference evidence="2" key="1">
    <citation type="submission" date="2020-11" db="EMBL/GenBank/DDBJ databases">
        <authorList>
            <person name="Tran Van P."/>
        </authorList>
    </citation>
    <scope>NUCLEOTIDE SEQUENCE</scope>
</reference>
<feature type="compositionally biased region" description="Basic and acidic residues" evidence="1">
    <location>
        <begin position="222"/>
        <end position="237"/>
    </location>
</feature>
<keyword evidence="3" id="KW-1185">Reference proteome</keyword>
<proteinExistence type="predicted"/>
<feature type="non-terminal residue" evidence="2">
    <location>
        <position position="295"/>
    </location>
</feature>
<dbReference type="EMBL" id="OC883468">
    <property type="protein sequence ID" value="CAD7643286.1"/>
    <property type="molecule type" value="Genomic_DNA"/>
</dbReference>
<dbReference type="Proteomes" id="UP000759131">
    <property type="component" value="Unassembled WGS sequence"/>
</dbReference>
<dbReference type="OrthoDB" id="196858at2759"/>
<protein>
    <submittedName>
        <fullName evidence="2">Uncharacterized protein</fullName>
    </submittedName>
</protein>
<accession>A0A7R9LMS5</accession>
<evidence type="ECO:0000256" key="1">
    <source>
        <dbReference type="SAM" id="MobiDB-lite"/>
    </source>
</evidence>
<feature type="region of interest" description="Disordered" evidence="1">
    <location>
        <begin position="183"/>
        <end position="295"/>
    </location>
</feature>
<feature type="region of interest" description="Disordered" evidence="1">
    <location>
        <begin position="1"/>
        <end position="21"/>
    </location>
</feature>
<gene>
    <name evidence="2" type="ORF">OSB1V03_LOCUS19522</name>
</gene>
<dbReference type="EMBL" id="CAJPIZ010028893">
    <property type="protein sequence ID" value="CAG2119574.1"/>
    <property type="molecule type" value="Genomic_DNA"/>
</dbReference>
<feature type="region of interest" description="Disordered" evidence="1">
    <location>
        <begin position="33"/>
        <end position="156"/>
    </location>
</feature>
<evidence type="ECO:0000313" key="2">
    <source>
        <dbReference type="EMBL" id="CAD7643286.1"/>
    </source>
</evidence>
<evidence type="ECO:0000313" key="3">
    <source>
        <dbReference type="Proteomes" id="UP000759131"/>
    </source>
</evidence>
<organism evidence="2">
    <name type="scientific">Medioppia subpectinata</name>
    <dbReference type="NCBI Taxonomy" id="1979941"/>
    <lineage>
        <taxon>Eukaryota</taxon>
        <taxon>Metazoa</taxon>
        <taxon>Ecdysozoa</taxon>
        <taxon>Arthropoda</taxon>
        <taxon>Chelicerata</taxon>
        <taxon>Arachnida</taxon>
        <taxon>Acari</taxon>
        <taxon>Acariformes</taxon>
        <taxon>Sarcoptiformes</taxon>
        <taxon>Oribatida</taxon>
        <taxon>Brachypylina</taxon>
        <taxon>Oppioidea</taxon>
        <taxon>Oppiidae</taxon>
        <taxon>Medioppia</taxon>
    </lineage>
</organism>
<sequence>EDEDRTPARVSNDNEDEDVVIDVVTPHTIHAFLSSDEEDDDQSALIYLPIAPDIDDPELDGPAPPTTPTPRTETPTKSRRSKTIDIDLKEGPKDEAHPLLSGSGKQQNRSVGGPADKSLLAKSKVQRPGGKRSANGSSDVIPNKRNKTKMKMKTELLPEFPMTTKMKIFNFYNYSDEEDDDQSALIYLPIAPDIDDPELDGPAPPTTPTPRTETPTKSRRSKTIDIDLKEGPKDEAHPLLSGSGKQQNRSVGGPADKSLLAKSKVQRPGGKRSANGSSDVIPNKRNKTKKSNEFY</sequence>
<name>A0A7R9LMS5_9ACAR</name>
<dbReference type="AlphaFoldDB" id="A0A7R9LMS5"/>
<feature type="compositionally biased region" description="Basic and acidic residues" evidence="1">
    <location>
        <begin position="82"/>
        <end position="97"/>
    </location>
</feature>